<dbReference type="InterPro" id="IPR000515">
    <property type="entry name" value="MetI-like"/>
</dbReference>
<gene>
    <name evidence="9" type="ORF">AWB69_05154</name>
</gene>
<accession>A0A158I268</accession>
<keyword evidence="5 7" id="KW-1133">Transmembrane helix</keyword>
<evidence type="ECO:0000256" key="1">
    <source>
        <dbReference type="ARBA" id="ARBA00004651"/>
    </source>
</evidence>
<dbReference type="InterPro" id="IPR035906">
    <property type="entry name" value="MetI-like_sf"/>
</dbReference>
<evidence type="ECO:0000313" key="9">
    <source>
        <dbReference type="EMBL" id="SAL50682.1"/>
    </source>
</evidence>
<dbReference type="PANTHER" id="PTHR32243:SF18">
    <property type="entry name" value="INNER MEMBRANE ABC TRANSPORTER PERMEASE PROTEIN YCJP"/>
    <property type="match status" value="1"/>
</dbReference>
<dbReference type="Pfam" id="PF00528">
    <property type="entry name" value="BPD_transp_1"/>
    <property type="match status" value="1"/>
</dbReference>
<protein>
    <submittedName>
        <fullName evidence="9">ABC transporter permease</fullName>
    </submittedName>
</protein>
<evidence type="ECO:0000256" key="7">
    <source>
        <dbReference type="RuleBase" id="RU363032"/>
    </source>
</evidence>
<comment type="subcellular location">
    <subcellularLocation>
        <location evidence="1 7">Cell membrane</location>
        <topology evidence="1 7">Multi-pass membrane protein</topology>
    </subcellularLocation>
</comment>
<dbReference type="GO" id="GO:0005886">
    <property type="term" value="C:plasma membrane"/>
    <property type="evidence" value="ECO:0007669"/>
    <property type="project" value="UniProtKB-SubCell"/>
</dbReference>
<evidence type="ECO:0000256" key="5">
    <source>
        <dbReference type="ARBA" id="ARBA00022989"/>
    </source>
</evidence>
<evidence type="ECO:0000256" key="3">
    <source>
        <dbReference type="ARBA" id="ARBA00022475"/>
    </source>
</evidence>
<evidence type="ECO:0000313" key="10">
    <source>
        <dbReference type="Proteomes" id="UP000054683"/>
    </source>
</evidence>
<feature type="transmembrane region" description="Helical" evidence="7">
    <location>
        <begin position="162"/>
        <end position="184"/>
    </location>
</feature>
<dbReference type="GO" id="GO:0055085">
    <property type="term" value="P:transmembrane transport"/>
    <property type="evidence" value="ECO:0007669"/>
    <property type="project" value="InterPro"/>
</dbReference>
<sequence>MSTLPIRFFTPAGHRSRRTAFLALAGIAVAVYILAPFCWLLLTSFMHERDALTVPTQWIPHHPTLEHYRTFFHPSGASALVGGRAAEEMLPGMVNSLLAALGTAVVNLVLGTLAGYSLARLRFRGQNALLGVYLGSRMVPGIALIVPLYLTLKNLGMLDHLSALITTYVTFTLPFTIWLLKNYFQTIPRSLEEAAFMDGCSWLQMLVKVLLPVAMPGLVSAAMFAFMTAWNDYLFAVILTSTTASKTLPVVVAGFATDVTTQRTLMATGGVLAIIPPLALAFLFQRLIVQGLTSGAVKD</sequence>
<evidence type="ECO:0000256" key="6">
    <source>
        <dbReference type="ARBA" id="ARBA00023136"/>
    </source>
</evidence>
<dbReference type="CDD" id="cd06261">
    <property type="entry name" value="TM_PBP2"/>
    <property type="match status" value="1"/>
</dbReference>
<dbReference type="OrthoDB" id="8111552at2"/>
<organism evidence="9 10">
    <name type="scientific">Caballeronia udeis</name>
    <dbReference type="NCBI Taxonomy" id="1232866"/>
    <lineage>
        <taxon>Bacteria</taxon>
        <taxon>Pseudomonadati</taxon>
        <taxon>Pseudomonadota</taxon>
        <taxon>Betaproteobacteria</taxon>
        <taxon>Burkholderiales</taxon>
        <taxon>Burkholderiaceae</taxon>
        <taxon>Caballeronia</taxon>
    </lineage>
</organism>
<feature type="transmembrane region" description="Helical" evidence="7">
    <location>
        <begin position="21"/>
        <end position="42"/>
    </location>
</feature>
<feature type="transmembrane region" description="Helical" evidence="7">
    <location>
        <begin position="97"/>
        <end position="116"/>
    </location>
</feature>
<feature type="transmembrane region" description="Helical" evidence="7">
    <location>
        <begin position="205"/>
        <end position="227"/>
    </location>
</feature>
<dbReference type="InterPro" id="IPR050901">
    <property type="entry name" value="BP-dep_ABC_trans_perm"/>
</dbReference>
<evidence type="ECO:0000256" key="2">
    <source>
        <dbReference type="ARBA" id="ARBA00022448"/>
    </source>
</evidence>
<evidence type="ECO:0000259" key="8">
    <source>
        <dbReference type="PROSITE" id="PS50928"/>
    </source>
</evidence>
<feature type="domain" description="ABC transmembrane type-1" evidence="8">
    <location>
        <begin position="93"/>
        <end position="284"/>
    </location>
</feature>
<dbReference type="SUPFAM" id="SSF161098">
    <property type="entry name" value="MetI-like"/>
    <property type="match status" value="1"/>
</dbReference>
<dbReference type="Proteomes" id="UP000054683">
    <property type="component" value="Unassembled WGS sequence"/>
</dbReference>
<dbReference type="PROSITE" id="PS50928">
    <property type="entry name" value="ABC_TM1"/>
    <property type="match status" value="1"/>
</dbReference>
<feature type="transmembrane region" description="Helical" evidence="7">
    <location>
        <begin position="128"/>
        <end position="150"/>
    </location>
</feature>
<keyword evidence="2 7" id="KW-0813">Transport</keyword>
<dbReference type="AlphaFoldDB" id="A0A158I268"/>
<evidence type="ECO:0000256" key="4">
    <source>
        <dbReference type="ARBA" id="ARBA00022692"/>
    </source>
</evidence>
<dbReference type="Gene3D" id="1.10.3720.10">
    <property type="entry name" value="MetI-like"/>
    <property type="match status" value="1"/>
</dbReference>
<dbReference type="RefSeq" id="WP_062089521.1">
    <property type="nucleotide sequence ID" value="NZ_FCOK02000039.1"/>
</dbReference>
<name>A0A158I268_9BURK</name>
<keyword evidence="3" id="KW-1003">Cell membrane</keyword>
<reference evidence="9 10" key="1">
    <citation type="submission" date="2016-01" db="EMBL/GenBank/DDBJ databases">
        <authorList>
            <person name="Oliw E.H."/>
        </authorList>
    </citation>
    <scope>NUCLEOTIDE SEQUENCE [LARGE SCALE GENOMIC DNA]</scope>
    <source>
        <strain evidence="9">LMG 27134</strain>
    </source>
</reference>
<feature type="transmembrane region" description="Helical" evidence="7">
    <location>
        <begin position="264"/>
        <end position="284"/>
    </location>
</feature>
<proteinExistence type="inferred from homology"/>
<feature type="transmembrane region" description="Helical" evidence="7">
    <location>
        <begin position="233"/>
        <end position="257"/>
    </location>
</feature>
<keyword evidence="4 7" id="KW-0812">Transmembrane</keyword>
<dbReference type="PANTHER" id="PTHR32243">
    <property type="entry name" value="MALTOSE TRANSPORT SYSTEM PERMEASE-RELATED"/>
    <property type="match status" value="1"/>
</dbReference>
<dbReference type="EMBL" id="FCOK02000039">
    <property type="protein sequence ID" value="SAL50682.1"/>
    <property type="molecule type" value="Genomic_DNA"/>
</dbReference>
<keyword evidence="6 7" id="KW-0472">Membrane</keyword>
<comment type="similarity">
    <text evidence="7">Belongs to the binding-protein-dependent transport system permease family.</text>
</comment>